<dbReference type="STRING" id="428126.CLOSPI_00533"/>
<reference evidence="1" key="2">
    <citation type="submission" date="2014-06" db="EMBL/GenBank/DDBJ databases">
        <title>Draft genome sequence of Clostridium spiroforme (DSM 1552).</title>
        <authorList>
            <person name="Sudarsanam P."/>
            <person name="Ley R."/>
            <person name="Guruge J."/>
            <person name="Turnbaugh P.J."/>
            <person name="Mahowald M."/>
            <person name="Liep D."/>
            <person name="Gordon J."/>
        </authorList>
    </citation>
    <scope>NUCLEOTIDE SEQUENCE</scope>
    <source>
        <strain evidence="1">DSM 1552</strain>
    </source>
</reference>
<dbReference type="EMBL" id="ABIK02000005">
    <property type="protein sequence ID" value="EDS75496.1"/>
    <property type="molecule type" value="Genomic_DNA"/>
</dbReference>
<dbReference type="Proteomes" id="UP000004910">
    <property type="component" value="Unassembled WGS sequence"/>
</dbReference>
<gene>
    <name evidence="1" type="ORF">CLOSPI_00533</name>
</gene>
<protein>
    <submittedName>
        <fullName evidence="1">Uncharacterized protein</fullName>
    </submittedName>
</protein>
<keyword evidence="2" id="KW-1185">Reference proteome</keyword>
<organism evidence="1 2">
    <name type="scientific">Thomasclavelia spiroformis DSM 1552</name>
    <dbReference type="NCBI Taxonomy" id="428126"/>
    <lineage>
        <taxon>Bacteria</taxon>
        <taxon>Bacillati</taxon>
        <taxon>Bacillota</taxon>
        <taxon>Erysipelotrichia</taxon>
        <taxon>Erysipelotrichales</taxon>
        <taxon>Coprobacillaceae</taxon>
        <taxon>Thomasclavelia</taxon>
    </lineage>
</organism>
<comment type="caution">
    <text evidence="1">The sequence shown here is derived from an EMBL/GenBank/DDBJ whole genome shotgun (WGS) entry which is preliminary data.</text>
</comment>
<dbReference type="HOGENOM" id="CLU_3231932_0_0_9"/>
<sequence length="43" mass="5152">MFLKSLGILGFFYFIRHVIILFEKRWVLSQILERDGNVVVLKL</sequence>
<name>B1C006_9FIRM</name>
<evidence type="ECO:0000313" key="1">
    <source>
        <dbReference type="EMBL" id="EDS75496.1"/>
    </source>
</evidence>
<evidence type="ECO:0000313" key="2">
    <source>
        <dbReference type="Proteomes" id="UP000004910"/>
    </source>
</evidence>
<proteinExistence type="predicted"/>
<reference evidence="1" key="1">
    <citation type="submission" date="2008-02" db="EMBL/GenBank/DDBJ databases">
        <authorList>
            <person name="Fulton L."/>
            <person name="Clifton S."/>
            <person name="Fulton B."/>
            <person name="Xu J."/>
            <person name="Minx P."/>
            <person name="Pepin K.H."/>
            <person name="Johnson M."/>
            <person name="Thiruvilangam P."/>
            <person name="Bhonagiri V."/>
            <person name="Nash W.E."/>
            <person name="Mardis E.R."/>
            <person name="Wilson R.K."/>
        </authorList>
    </citation>
    <scope>NUCLEOTIDE SEQUENCE [LARGE SCALE GENOMIC DNA]</scope>
    <source>
        <strain evidence="1">DSM 1552</strain>
    </source>
</reference>
<accession>B1C006</accession>
<dbReference type="AlphaFoldDB" id="B1C006"/>